<dbReference type="NCBIfam" id="TIGR02937">
    <property type="entry name" value="sigma70-ECF"/>
    <property type="match status" value="1"/>
</dbReference>
<dbReference type="Pfam" id="PF08281">
    <property type="entry name" value="Sigma70_r4_2"/>
    <property type="match status" value="1"/>
</dbReference>
<keyword evidence="2" id="KW-0805">Transcription regulation</keyword>
<reference evidence="9" key="1">
    <citation type="journal article" date="2019" name="Int. J. Syst. Evol. Microbiol.">
        <title>The Global Catalogue of Microorganisms (GCM) 10K type strain sequencing project: providing services to taxonomists for standard genome sequencing and annotation.</title>
        <authorList>
            <consortium name="The Broad Institute Genomics Platform"/>
            <consortium name="The Broad Institute Genome Sequencing Center for Infectious Disease"/>
            <person name="Wu L."/>
            <person name="Ma J."/>
        </authorList>
    </citation>
    <scope>NUCLEOTIDE SEQUENCE [LARGE SCALE GENOMIC DNA]</scope>
    <source>
        <strain evidence="9">XZYJT-10</strain>
    </source>
</reference>
<keyword evidence="9" id="KW-1185">Reference proteome</keyword>
<keyword evidence="4" id="KW-0238">DNA-binding</keyword>
<dbReference type="InterPro" id="IPR036388">
    <property type="entry name" value="WH-like_DNA-bd_sf"/>
</dbReference>
<dbReference type="Pfam" id="PF04542">
    <property type="entry name" value="Sigma70_r2"/>
    <property type="match status" value="1"/>
</dbReference>
<evidence type="ECO:0000256" key="2">
    <source>
        <dbReference type="ARBA" id="ARBA00023015"/>
    </source>
</evidence>
<feature type="domain" description="RNA polymerase sigma factor 70 region 4 type 2" evidence="7">
    <location>
        <begin position="110"/>
        <end position="159"/>
    </location>
</feature>
<dbReference type="InterPro" id="IPR039425">
    <property type="entry name" value="RNA_pol_sigma-70-like"/>
</dbReference>
<dbReference type="InterPro" id="IPR014284">
    <property type="entry name" value="RNA_pol_sigma-70_dom"/>
</dbReference>
<dbReference type="Gene3D" id="1.10.10.10">
    <property type="entry name" value="Winged helix-like DNA-binding domain superfamily/Winged helix DNA-binding domain"/>
    <property type="match status" value="1"/>
</dbReference>
<accession>A0ABW2I4P3</accession>
<gene>
    <name evidence="8" type="ORF">ACFQS1_38275</name>
</gene>
<dbReference type="PANTHER" id="PTHR43133:SF8">
    <property type="entry name" value="RNA POLYMERASE SIGMA FACTOR HI_1459-RELATED"/>
    <property type="match status" value="1"/>
</dbReference>
<proteinExistence type="inferred from homology"/>
<evidence type="ECO:0000259" key="6">
    <source>
        <dbReference type="Pfam" id="PF04542"/>
    </source>
</evidence>
<dbReference type="EMBL" id="JBHTBJ010000062">
    <property type="protein sequence ID" value="MFC7279839.1"/>
    <property type="molecule type" value="Genomic_DNA"/>
</dbReference>
<evidence type="ECO:0000259" key="7">
    <source>
        <dbReference type="Pfam" id="PF08281"/>
    </source>
</evidence>
<dbReference type="Proteomes" id="UP001596548">
    <property type="component" value="Unassembled WGS sequence"/>
</dbReference>
<evidence type="ECO:0000256" key="4">
    <source>
        <dbReference type="ARBA" id="ARBA00023125"/>
    </source>
</evidence>
<evidence type="ECO:0000313" key="8">
    <source>
        <dbReference type="EMBL" id="MFC7279839.1"/>
    </source>
</evidence>
<dbReference type="Gene3D" id="1.10.1740.10">
    <property type="match status" value="1"/>
</dbReference>
<evidence type="ECO:0000256" key="1">
    <source>
        <dbReference type="ARBA" id="ARBA00010641"/>
    </source>
</evidence>
<keyword evidence="5" id="KW-0804">Transcription</keyword>
<comment type="caution">
    <text evidence="8">The sequence shown here is derived from an EMBL/GenBank/DDBJ whole genome shotgun (WGS) entry which is preliminary data.</text>
</comment>
<evidence type="ECO:0000256" key="3">
    <source>
        <dbReference type="ARBA" id="ARBA00023082"/>
    </source>
</evidence>
<dbReference type="PANTHER" id="PTHR43133">
    <property type="entry name" value="RNA POLYMERASE ECF-TYPE SIGMA FACTO"/>
    <property type="match status" value="1"/>
</dbReference>
<dbReference type="InterPro" id="IPR013325">
    <property type="entry name" value="RNA_pol_sigma_r2"/>
</dbReference>
<comment type="similarity">
    <text evidence="1">Belongs to the sigma-70 factor family. ECF subfamily.</text>
</comment>
<organism evidence="8 9">
    <name type="scientific">Paractinoplanes rhizophilus</name>
    <dbReference type="NCBI Taxonomy" id="1416877"/>
    <lineage>
        <taxon>Bacteria</taxon>
        <taxon>Bacillati</taxon>
        <taxon>Actinomycetota</taxon>
        <taxon>Actinomycetes</taxon>
        <taxon>Micromonosporales</taxon>
        <taxon>Micromonosporaceae</taxon>
        <taxon>Paractinoplanes</taxon>
    </lineage>
</organism>
<dbReference type="SUPFAM" id="SSF88946">
    <property type="entry name" value="Sigma2 domain of RNA polymerase sigma factors"/>
    <property type="match status" value="1"/>
</dbReference>
<keyword evidence="3" id="KW-0731">Sigma factor</keyword>
<evidence type="ECO:0000313" key="9">
    <source>
        <dbReference type="Proteomes" id="UP001596548"/>
    </source>
</evidence>
<dbReference type="InterPro" id="IPR013324">
    <property type="entry name" value="RNA_pol_sigma_r3/r4-like"/>
</dbReference>
<name>A0ABW2I4P3_9ACTN</name>
<dbReference type="SUPFAM" id="SSF88659">
    <property type="entry name" value="Sigma3 and sigma4 domains of RNA polymerase sigma factors"/>
    <property type="match status" value="1"/>
</dbReference>
<sequence length="176" mass="19590">MPSQIKIQLPDEQLEEFAAFYEGDRSRLVGLLIRAGASRADAEDAAQEAMLAALKDWPTIASPKAYVRTVATRTLYRTWEKAERGDIAERRVTQDTMVAALDANEDADKALEMLAALSPAQRMAFALHVDGHDDAEIAQITGTHPDTVRSNRRYARQKLIRMLDSESIRKEATHGP</sequence>
<dbReference type="InterPro" id="IPR007627">
    <property type="entry name" value="RNA_pol_sigma70_r2"/>
</dbReference>
<evidence type="ECO:0000256" key="5">
    <source>
        <dbReference type="ARBA" id="ARBA00023163"/>
    </source>
</evidence>
<feature type="domain" description="RNA polymerase sigma-70 region 2" evidence="6">
    <location>
        <begin position="21"/>
        <end position="84"/>
    </location>
</feature>
<dbReference type="RefSeq" id="WP_378977551.1">
    <property type="nucleotide sequence ID" value="NZ_JBHTBJ010000062.1"/>
</dbReference>
<protein>
    <submittedName>
        <fullName evidence="8">RNA polymerase sigma factor</fullName>
    </submittedName>
</protein>
<dbReference type="InterPro" id="IPR013249">
    <property type="entry name" value="RNA_pol_sigma70_r4_t2"/>
</dbReference>